<gene>
    <name evidence="9" type="ORF">C7389_10792</name>
</gene>
<evidence type="ECO:0000256" key="4">
    <source>
        <dbReference type="ARBA" id="ARBA00023065"/>
    </source>
</evidence>
<dbReference type="Proteomes" id="UP000295129">
    <property type="component" value="Unassembled WGS sequence"/>
</dbReference>
<dbReference type="AlphaFoldDB" id="A0A4R6E3G1"/>
<dbReference type="SUPFAM" id="SSF56935">
    <property type="entry name" value="Porins"/>
    <property type="match status" value="1"/>
</dbReference>
<feature type="signal peptide" evidence="7">
    <location>
        <begin position="1"/>
        <end position="40"/>
    </location>
</feature>
<evidence type="ECO:0000256" key="3">
    <source>
        <dbReference type="ARBA" id="ARBA00023004"/>
    </source>
</evidence>
<comment type="similarity">
    <text evidence="6">Belongs to the TonB-dependent receptor family.</text>
</comment>
<dbReference type="PANTHER" id="PTHR32552">
    <property type="entry name" value="FERRICHROME IRON RECEPTOR-RELATED"/>
    <property type="match status" value="1"/>
</dbReference>
<dbReference type="PROSITE" id="PS52016">
    <property type="entry name" value="TONB_DEPENDENT_REC_3"/>
    <property type="match status" value="1"/>
</dbReference>
<evidence type="ECO:0000259" key="8">
    <source>
        <dbReference type="Pfam" id="PF07715"/>
    </source>
</evidence>
<keyword evidence="6" id="KW-1134">Transmembrane beta strand</keyword>
<keyword evidence="2 7" id="KW-0732">Signal</keyword>
<keyword evidence="6" id="KW-0472">Membrane</keyword>
<keyword evidence="10" id="KW-1185">Reference proteome</keyword>
<comment type="caution">
    <text evidence="9">The sequence shown here is derived from an EMBL/GenBank/DDBJ whole genome shotgun (WGS) entry which is preliminary data.</text>
</comment>
<evidence type="ECO:0000256" key="1">
    <source>
        <dbReference type="ARBA" id="ARBA00022496"/>
    </source>
</evidence>
<keyword evidence="4" id="KW-0406">Ion transport</keyword>
<protein>
    <submittedName>
        <fullName evidence="9">TonB-dependent receptor-like protein</fullName>
    </submittedName>
</protein>
<evidence type="ECO:0000256" key="6">
    <source>
        <dbReference type="PROSITE-ProRule" id="PRU01360"/>
    </source>
</evidence>
<evidence type="ECO:0000256" key="7">
    <source>
        <dbReference type="SAM" id="SignalP"/>
    </source>
</evidence>
<keyword evidence="5 9" id="KW-0675">Receptor</keyword>
<sequence>MAPHPATRLRPSASPLSLRHPKLKLLLIPASLAMFAPAQAQSGDEDGARQLQTVTVTGVRADGLKPETVEAGTFRGADIMDVPSTINVVTREALELQAASGLYDALRNTAGVTRQQNGGETWGTSW</sequence>
<dbReference type="InterPro" id="IPR039426">
    <property type="entry name" value="TonB-dep_rcpt-like"/>
</dbReference>
<keyword evidence="3" id="KW-0408">Iron</keyword>
<keyword evidence="6" id="KW-0813">Transport</keyword>
<keyword evidence="6" id="KW-0812">Transmembrane</keyword>
<reference evidence="9 10" key="1">
    <citation type="submission" date="2019-03" db="EMBL/GenBank/DDBJ databases">
        <title>Genomic Encyclopedia of Type Strains, Phase IV (KMG-IV): sequencing the most valuable type-strain genomes for metagenomic binning, comparative biology and taxonomic classification.</title>
        <authorList>
            <person name="Goeker M."/>
        </authorList>
    </citation>
    <scope>NUCLEOTIDE SEQUENCE [LARGE SCALE GENOMIC DNA]</scope>
    <source>
        <strain evidence="9 10">DSM 12121</strain>
    </source>
</reference>
<dbReference type="PANTHER" id="PTHR32552:SF68">
    <property type="entry name" value="FERRICHROME OUTER MEMBRANE TRANSPORTER_PHAGE RECEPTOR"/>
    <property type="match status" value="1"/>
</dbReference>
<evidence type="ECO:0000313" key="9">
    <source>
        <dbReference type="EMBL" id="TDN51358.1"/>
    </source>
</evidence>
<comment type="subcellular location">
    <subcellularLocation>
        <location evidence="6">Cell outer membrane</location>
        <topology evidence="6">Multi-pass membrane protein</topology>
    </subcellularLocation>
</comment>
<proteinExistence type="inferred from homology"/>
<keyword evidence="6" id="KW-0998">Cell outer membrane</keyword>
<organism evidence="9 10">
    <name type="scientific">Azoarcus indigens</name>
    <dbReference type="NCBI Taxonomy" id="29545"/>
    <lineage>
        <taxon>Bacteria</taxon>
        <taxon>Pseudomonadati</taxon>
        <taxon>Pseudomonadota</taxon>
        <taxon>Betaproteobacteria</taxon>
        <taxon>Rhodocyclales</taxon>
        <taxon>Zoogloeaceae</taxon>
        <taxon>Azoarcus</taxon>
    </lineage>
</organism>
<evidence type="ECO:0000256" key="5">
    <source>
        <dbReference type="ARBA" id="ARBA00023170"/>
    </source>
</evidence>
<evidence type="ECO:0000256" key="2">
    <source>
        <dbReference type="ARBA" id="ARBA00022729"/>
    </source>
</evidence>
<name>A0A4R6E3G1_9RHOO</name>
<feature type="chain" id="PRO_5020879388" evidence="7">
    <location>
        <begin position="41"/>
        <end position="126"/>
    </location>
</feature>
<dbReference type="GO" id="GO:0009279">
    <property type="term" value="C:cell outer membrane"/>
    <property type="evidence" value="ECO:0007669"/>
    <property type="project" value="UniProtKB-SubCell"/>
</dbReference>
<dbReference type="InterPro" id="IPR037066">
    <property type="entry name" value="Plug_dom_sf"/>
</dbReference>
<evidence type="ECO:0000313" key="10">
    <source>
        <dbReference type="Proteomes" id="UP000295129"/>
    </source>
</evidence>
<dbReference type="Pfam" id="PF07715">
    <property type="entry name" value="Plug"/>
    <property type="match status" value="1"/>
</dbReference>
<dbReference type="InterPro" id="IPR012910">
    <property type="entry name" value="Plug_dom"/>
</dbReference>
<keyword evidence="1" id="KW-0410">Iron transport</keyword>
<feature type="domain" description="TonB-dependent receptor plug" evidence="8">
    <location>
        <begin position="79"/>
        <end position="120"/>
    </location>
</feature>
<accession>A0A4R6E3G1</accession>
<dbReference type="Gene3D" id="2.170.130.10">
    <property type="entry name" value="TonB-dependent receptor, plug domain"/>
    <property type="match status" value="1"/>
</dbReference>
<dbReference type="EMBL" id="SNVV01000007">
    <property type="protein sequence ID" value="TDN51358.1"/>
    <property type="molecule type" value="Genomic_DNA"/>
</dbReference>
<dbReference type="GO" id="GO:0015344">
    <property type="term" value="F:siderophore uptake transmembrane transporter activity"/>
    <property type="evidence" value="ECO:0007669"/>
    <property type="project" value="TreeGrafter"/>
</dbReference>